<evidence type="ECO:0000256" key="3">
    <source>
        <dbReference type="ARBA" id="ARBA00022884"/>
    </source>
</evidence>
<protein>
    <recommendedName>
        <fullName evidence="7 8">Small ribosomal subunit protein bS6</fullName>
    </recommendedName>
</protein>
<evidence type="ECO:0000256" key="8">
    <source>
        <dbReference type="HAMAP-Rule" id="MF_00360"/>
    </source>
</evidence>
<dbReference type="HAMAP" id="MF_00360">
    <property type="entry name" value="Ribosomal_bS6"/>
    <property type="match status" value="1"/>
</dbReference>
<dbReference type="AlphaFoldDB" id="A0A1Y3PJQ7"/>
<comment type="similarity">
    <text evidence="1 8">Belongs to the bacterial ribosomal protein bS6 family.</text>
</comment>
<keyword evidence="5 8" id="KW-0687">Ribonucleoprotein</keyword>
<dbReference type="InterPro" id="IPR000529">
    <property type="entry name" value="Ribosomal_bS6"/>
</dbReference>
<organism evidence="9 10">
    <name type="scientific">Bacillus thermozeamaize</name>
    <dbReference type="NCBI Taxonomy" id="230954"/>
    <lineage>
        <taxon>Bacteria</taxon>
        <taxon>Bacillati</taxon>
        <taxon>Bacillota</taxon>
        <taxon>Bacilli</taxon>
        <taxon>Bacillales</taxon>
        <taxon>Bacillaceae</taxon>
        <taxon>Bacillus</taxon>
    </lineage>
</organism>
<dbReference type="Proteomes" id="UP000196475">
    <property type="component" value="Unassembled WGS sequence"/>
</dbReference>
<dbReference type="CDD" id="cd00473">
    <property type="entry name" value="bS6"/>
    <property type="match status" value="1"/>
</dbReference>
<dbReference type="GO" id="GO:0003735">
    <property type="term" value="F:structural constituent of ribosome"/>
    <property type="evidence" value="ECO:0007669"/>
    <property type="project" value="InterPro"/>
</dbReference>
<dbReference type="FunFam" id="3.30.70.60:FF:000002">
    <property type="entry name" value="30S ribosomal protein S6"/>
    <property type="match status" value="1"/>
</dbReference>
<keyword evidence="3 8" id="KW-0694">RNA-binding</keyword>
<dbReference type="PANTHER" id="PTHR21011">
    <property type="entry name" value="MITOCHONDRIAL 28S RIBOSOMAL PROTEIN S6"/>
    <property type="match status" value="1"/>
</dbReference>
<evidence type="ECO:0000313" key="9">
    <source>
        <dbReference type="EMBL" id="OUM87601.1"/>
    </source>
</evidence>
<gene>
    <name evidence="8" type="primary">rpsF</name>
    <name evidence="9" type="ORF">BAA01_04840</name>
</gene>
<reference evidence="10" key="1">
    <citation type="submission" date="2016-06" db="EMBL/GenBank/DDBJ databases">
        <authorList>
            <person name="Nascimento L."/>
            <person name="Pereira R.V."/>
            <person name="Martins L.F."/>
            <person name="Quaggio R.B."/>
            <person name="Silva A.M."/>
            <person name="Setubal J.C."/>
        </authorList>
    </citation>
    <scope>NUCLEOTIDE SEQUENCE [LARGE SCALE GENOMIC DNA]</scope>
</reference>
<evidence type="ECO:0000256" key="1">
    <source>
        <dbReference type="ARBA" id="ARBA00009512"/>
    </source>
</evidence>
<dbReference type="PANTHER" id="PTHR21011:SF1">
    <property type="entry name" value="SMALL RIBOSOMAL SUBUNIT PROTEIN BS6M"/>
    <property type="match status" value="1"/>
</dbReference>
<dbReference type="EMBL" id="LZRT01000072">
    <property type="protein sequence ID" value="OUM87601.1"/>
    <property type="molecule type" value="Genomic_DNA"/>
</dbReference>
<dbReference type="Pfam" id="PF01250">
    <property type="entry name" value="Ribosomal_S6"/>
    <property type="match status" value="1"/>
</dbReference>
<dbReference type="GO" id="GO:0005840">
    <property type="term" value="C:ribosome"/>
    <property type="evidence" value="ECO:0007669"/>
    <property type="project" value="UniProtKB-KW"/>
</dbReference>
<dbReference type="GO" id="GO:0006412">
    <property type="term" value="P:translation"/>
    <property type="evidence" value="ECO:0007669"/>
    <property type="project" value="UniProtKB-UniRule"/>
</dbReference>
<dbReference type="InterPro" id="IPR014717">
    <property type="entry name" value="Transl_elong_EF1B/ribsomal_bS6"/>
</dbReference>
<name>A0A1Y3PJQ7_9BACI</name>
<comment type="caution">
    <text evidence="9">The sequence shown here is derived from an EMBL/GenBank/DDBJ whole genome shotgun (WGS) entry which is preliminary data.</text>
</comment>
<evidence type="ECO:0000256" key="5">
    <source>
        <dbReference type="ARBA" id="ARBA00023274"/>
    </source>
</evidence>
<dbReference type="Gene3D" id="3.30.70.60">
    <property type="match status" value="1"/>
</dbReference>
<comment type="function">
    <text evidence="6 8">Binds together with bS18 to 16S ribosomal RNA.</text>
</comment>
<keyword evidence="2 8" id="KW-0699">rRNA-binding</keyword>
<sequence>MRPYEVMYILRPDLEEEAIKELVSRFQDVVTSRGGEITQLNEMGRRRLAYKIDHFREGYYVVMNFNSDPEASTELDRVLKISDAVIRHMIIRDDE</sequence>
<keyword evidence="4 8" id="KW-0689">Ribosomal protein</keyword>
<dbReference type="InterPro" id="IPR035980">
    <property type="entry name" value="Ribosomal_bS6_sf"/>
</dbReference>
<dbReference type="SUPFAM" id="SSF54995">
    <property type="entry name" value="Ribosomal protein S6"/>
    <property type="match status" value="1"/>
</dbReference>
<evidence type="ECO:0000256" key="2">
    <source>
        <dbReference type="ARBA" id="ARBA00022730"/>
    </source>
</evidence>
<dbReference type="GO" id="GO:0070181">
    <property type="term" value="F:small ribosomal subunit rRNA binding"/>
    <property type="evidence" value="ECO:0007669"/>
    <property type="project" value="TreeGrafter"/>
</dbReference>
<evidence type="ECO:0000256" key="6">
    <source>
        <dbReference type="ARBA" id="ARBA00035104"/>
    </source>
</evidence>
<evidence type="ECO:0000313" key="10">
    <source>
        <dbReference type="Proteomes" id="UP000196475"/>
    </source>
</evidence>
<evidence type="ECO:0000256" key="7">
    <source>
        <dbReference type="ARBA" id="ARBA00035294"/>
    </source>
</evidence>
<evidence type="ECO:0000256" key="4">
    <source>
        <dbReference type="ARBA" id="ARBA00022980"/>
    </source>
</evidence>
<dbReference type="InterPro" id="IPR020814">
    <property type="entry name" value="Ribosomal_S6_plastid/chlpt"/>
</dbReference>
<dbReference type="GO" id="GO:1990904">
    <property type="term" value="C:ribonucleoprotein complex"/>
    <property type="evidence" value="ECO:0007669"/>
    <property type="project" value="UniProtKB-KW"/>
</dbReference>
<dbReference type="NCBIfam" id="TIGR00166">
    <property type="entry name" value="S6"/>
    <property type="match status" value="1"/>
</dbReference>
<accession>A0A1Y3PJQ7</accession>
<dbReference type="GO" id="GO:0005737">
    <property type="term" value="C:cytoplasm"/>
    <property type="evidence" value="ECO:0007669"/>
    <property type="project" value="UniProtKB-ARBA"/>
</dbReference>
<proteinExistence type="inferred from homology"/>